<dbReference type="SUPFAM" id="SSF46894">
    <property type="entry name" value="C-terminal effector domain of the bipartite response regulators"/>
    <property type="match status" value="1"/>
</dbReference>
<dbReference type="InterPro" id="IPR058245">
    <property type="entry name" value="NreC/VraR/RcsB-like_REC"/>
</dbReference>
<dbReference type="SUPFAM" id="SSF52172">
    <property type="entry name" value="CheY-like"/>
    <property type="match status" value="1"/>
</dbReference>
<sequence length="219" mass="23274">MSAPRVMVVDDNLVVRSGLVSLLEASGLTVVGEAGDGETATELVERLRPDLVLLDVQMPLLDGVSACERISRISRVVMLTYTQDPEVVRNALNNGAVGYLVHGAFTAQELADAVHAALDGGNPLSPPAVSALVGLVRAEPVPPQPRREPEEYGLSAREVDVINLVAQGRSNGEIAGLLFLSEKTVKNHINRIYAKLGVVSRGAAIATWLGTIDRRENAP</sequence>
<accession>A0ABN1RUK6</accession>
<gene>
    <name evidence="6" type="ORF">GCM10009550_61610</name>
</gene>
<name>A0ABN1RUK6_9ACTN</name>
<evidence type="ECO:0000259" key="4">
    <source>
        <dbReference type="PROSITE" id="PS50043"/>
    </source>
</evidence>
<evidence type="ECO:0000256" key="1">
    <source>
        <dbReference type="ARBA" id="ARBA00022553"/>
    </source>
</evidence>
<dbReference type="InterPro" id="IPR000792">
    <property type="entry name" value="Tscrpt_reg_LuxR_C"/>
</dbReference>
<dbReference type="SMART" id="SM00421">
    <property type="entry name" value="HTH_LUXR"/>
    <property type="match status" value="1"/>
</dbReference>
<feature type="domain" description="Response regulatory" evidence="5">
    <location>
        <begin position="5"/>
        <end position="117"/>
    </location>
</feature>
<protein>
    <submittedName>
        <fullName evidence="6">Response regulator transcription factor</fullName>
    </submittedName>
</protein>
<dbReference type="PANTHER" id="PTHR43214:SF43">
    <property type="entry name" value="TWO-COMPONENT RESPONSE REGULATOR"/>
    <property type="match status" value="1"/>
</dbReference>
<dbReference type="PANTHER" id="PTHR43214">
    <property type="entry name" value="TWO-COMPONENT RESPONSE REGULATOR"/>
    <property type="match status" value="1"/>
</dbReference>
<proteinExistence type="predicted"/>
<dbReference type="CDD" id="cd17535">
    <property type="entry name" value="REC_NarL-like"/>
    <property type="match status" value="1"/>
</dbReference>
<dbReference type="PROSITE" id="PS50110">
    <property type="entry name" value="RESPONSE_REGULATORY"/>
    <property type="match status" value="1"/>
</dbReference>
<dbReference type="PRINTS" id="PR00038">
    <property type="entry name" value="HTHLUXR"/>
</dbReference>
<evidence type="ECO:0000313" key="6">
    <source>
        <dbReference type="EMBL" id="GAA0964225.1"/>
    </source>
</evidence>
<dbReference type="PROSITE" id="PS00622">
    <property type="entry name" value="HTH_LUXR_1"/>
    <property type="match status" value="1"/>
</dbReference>
<dbReference type="RefSeq" id="WP_344244705.1">
    <property type="nucleotide sequence ID" value="NZ_BAAAHH010000033.1"/>
</dbReference>
<dbReference type="InterPro" id="IPR001789">
    <property type="entry name" value="Sig_transdc_resp-reg_receiver"/>
</dbReference>
<reference evidence="6 7" key="1">
    <citation type="journal article" date="2019" name="Int. J. Syst. Evol. Microbiol.">
        <title>The Global Catalogue of Microorganisms (GCM) 10K type strain sequencing project: providing services to taxonomists for standard genome sequencing and annotation.</title>
        <authorList>
            <consortium name="The Broad Institute Genomics Platform"/>
            <consortium name="The Broad Institute Genome Sequencing Center for Infectious Disease"/>
            <person name="Wu L."/>
            <person name="Ma J."/>
        </authorList>
    </citation>
    <scope>NUCLEOTIDE SEQUENCE [LARGE SCALE GENOMIC DNA]</scope>
    <source>
        <strain evidence="6 7">JCM 10696</strain>
    </source>
</reference>
<comment type="caution">
    <text evidence="6">The sequence shown here is derived from an EMBL/GenBank/DDBJ whole genome shotgun (WGS) entry which is preliminary data.</text>
</comment>
<dbReference type="SMART" id="SM00448">
    <property type="entry name" value="REC"/>
    <property type="match status" value="1"/>
</dbReference>
<feature type="domain" description="HTH luxR-type" evidence="4">
    <location>
        <begin position="145"/>
        <end position="213"/>
    </location>
</feature>
<evidence type="ECO:0000256" key="2">
    <source>
        <dbReference type="ARBA" id="ARBA00023125"/>
    </source>
</evidence>
<evidence type="ECO:0000256" key="3">
    <source>
        <dbReference type="PROSITE-ProRule" id="PRU00169"/>
    </source>
</evidence>
<dbReference type="InterPro" id="IPR039420">
    <property type="entry name" value="WalR-like"/>
</dbReference>
<dbReference type="CDD" id="cd06170">
    <property type="entry name" value="LuxR_C_like"/>
    <property type="match status" value="1"/>
</dbReference>
<evidence type="ECO:0000259" key="5">
    <source>
        <dbReference type="PROSITE" id="PS50110"/>
    </source>
</evidence>
<keyword evidence="2" id="KW-0238">DNA-binding</keyword>
<evidence type="ECO:0000313" key="7">
    <source>
        <dbReference type="Proteomes" id="UP001500665"/>
    </source>
</evidence>
<feature type="modified residue" description="4-aspartylphosphate" evidence="3">
    <location>
        <position position="55"/>
    </location>
</feature>
<dbReference type="EMBL" id="BAAAHH010000033">
    <property type="protein sequence ID" value="GAA0964225.1"/>
    <property type="molecule type" value="Genomic_DNA"/>
</dbReference>
<dbReference type="Pfam" id="PF00072">
    <property type="entry name" value="Response_reg"/>
    <property type="match status" value="1"/>
</dbReference>
<dbReference type="InterPro" id="IPR036388">
    <property type="entry name" value="WH-like_DNA-bd_sf"/>
</dbReference>
<dbReference type="InterPro" id="IPR011006">
    <property type="entry name" value="CheY-like_superfamily"/>
</dbReference>
<dbReference type="Gene3D" id="1.10.10.10">
    <property type="entry name" value="Winged helix-like DNA-binding domain superfamily/Winged helix DNA-binding domain"/>
    <property type="match status" value="1"/>
</dbReference>
<organism evidence="6 7">
    <name type="scientific">Actinocorallia libanotica</name>
    <dbReference type="NCBI Taxonomy" id="46162"/>
    <lineage>
        <taxon>Bacteria</taxon>
        <taxon>Bacillati</taxon>
        <taxon>Actinomycetota</taxon>
        <taxon>Actinomycetes</taxon>
        <taxon>Streptosporangiales</taxon>
        <taxon>Thermomonosporaceae</taxon>
        <taxon>Actinocorallia</taxon>
    </lineage>
</organism>
<dbReference type="InterPro" id="IPR016032">
    <property type="entry name" value="Sig_transdc_resp-reg_C-effctor"/>
</dbReference>
<dbReference type="Pfam" id="PF00196">
    <property type="entry name" value="GerE"/>
    <property type="match status" value="1"/>
</dbReference>
<dbReference type="Proteomes" id="UP001500665">
    <property type="component" value="Unassembled WGS sequence"/>
</dbReference>
<dbReference type="PROSITE" id="PS50043">
    <property type="entry name" value="HTH_LUXR_2"/>
    <property type="match status" value="1"/>
</dbReference>
<keyword evidence="1 3" id="KW-0597">Phosphoprotein</keyword>
<dbReference type="Gene3D" id="3.40.50.2300">
    <property type="match status" value="1"/>
</dbReference>
<keyword evidence="7" id="KW-1185">Reference proteome</keyword>